<reference evidence="1 2" key="1">
    <citation type="submission" date="2023-09" db="EMBL/GenBank/DDBJ databases">
        <title>Streptomyces sp. nov.: A antagonism against Alternaria gaisen Producing Streptochlin, Isolated from Tamarix root soil.</title>
        <authorList>
            <person name="Chen Y."/>
        </authorList>
    </citation>
    <scope>NUCLEOTIDE SEQUENCE [LARGE SCALE GENOMIC DNA]</scope>
    <source>
        <strain evidence="1 2">TRM76323</strain>
    </source>
</reference>
<gene>
    <name evidence="1" type="ORF">RND61_14825</name>
</gene>
<comment type="caution">
    <text evidence="1">The sequence shown here is derived from an EMBL/GenBank/DDBJ whole genome shotgun (WGS) entry which is preliminary data.</text>
</comment>
<proteinExistence type="predicted"/>
<evidence type="ECO:0000313" key="2">
    <source>
        <dbReference type="Proteomes" id="UP001250181"/>
    </source>
</evidence>
<organism evidence="1 2">
    <name type="scientific">Streptomyces tamarix</name>
    <dbReference type="NCBI Taxonomy" id="3078565"/>
    <lineage>
        <taxon>Bacteria</taxon>
        <taxon>Bacillati</taxon>
        <taxon>Actinomycetota</taxon>
        <taxon>Actinomycetes</taxon>
        <taxon>Kitasatosporales</taxon>
        <taxon>Streptomycetaceae</taxon>
        <taxon>Streptomyces</taxon>
    </lineage>
</organism>
<keyword evidence="2" id="KW-1185">Reference proteome</keyword>
<accession>A0ABU3QKQ5</accession>
<dbReference type="RefSeq" id="WP_315878411.1">
    <property type="nucleotide sequence ID" value="NZ_JAWCTQ010000016.1"/>
</dbReference>
<name>A0ABU3QKQ5_9ACTN</name>
<dbReference type="Proteomes" id="UP001250181">
    <property type="component" value="Unassembled WGS sequence"/>
</dbReference>
<sequence length="77" mass="9413">MDKNGYLDYRHKLVRQLLRARKREESYNKEMHNDTLSKWGYREEGRFEGVVMTYENIISDLDDEFNIPQEEEIKDIL</sequence>
<evidence type="ECO:0000313" key="1">
    <source>
        <dbReference type="EMBL" id="MDT9683337.1"/>
    </source>
</evidence>
<protein>
    <submittedName>
        <fullName evidence="1">Uncharacterized protein</fullName>
    </submittedName>
</protein>
<dbReference type="EMBL" id="JAWCTQ010000016">
    <property type="protein sequence ID" value="MDT9683337.1"/>
    <property type="molecule type" value="Genomic_DNA"/>
</dbReference>